<evidence type="ECO:0000313" key="2">
    <source>
        <dbReference type="Proteomes" id="UP001071777"/>
    </source>
</evidence>
<name>A0ABQ8PA86_9CRYT</name>
<sequence>MSFRSANGGLELLREIGVNEQEAELLDHINGAVKDITAKIQDGDAQGRVSGCKELLQLVAAIRQDILGDFPHVLLVLNLELWELLINSLNSCCCNSISEIASKSSFPNFCEASSTDSYAGPGCCVVLKEKTIELLTEMVQSVNDLLSKDSISMMDMPEMETKTLMLAETVIPNLVCSSIKFAISSHCDCKLEPLVSISHIIQEEISPYSEMLMKENRLWTVLFKLLVSCNDLNSCVIGIKGAASSRQGESKAHMVDFSVNNLRFLDSAQRLCSIFTKFNFLSDINGNKYFSLLATGDIFSQFVKYVSEVFKIVYFGNNELSNSKLDFLLNQKFDTSTESYAECSDGVDSSNKMECFNEVDALEVSEGAEEAENFEQTLTPTGFNGENYGHAFGKANELERSPSQQKDSFETNSLMSCIVFLLGNEKIIELDTFRILENDSIRFRILDILESLFKGSDLASLDSVNMISQTLCVYDFVSLLYPSTSTSSLEGLLESKLAYTKGLVEKFVKSPSHVVATIIYLLRSNVCEEYIRRHLGLLLDSLFGLKNSPFENLIPITLGYLFDILTSESFDSGNLTCLVDAFIERVSDDSLHTFSPLTWITKVLTLESTLSQNERILPGASKVISSLRTFLSKWVQISESLISSPSIQSDQSRLRRIKRCILYCSLTLRWTQRNFENDSLMDLHMVSVMLTSMVRNRTLRRTYTLELIEQLSKNRNFPKEDLDSETLLNSLDSIERQWSLNTKHIFFSYFTLVDINVQGYQEEQPPEPGMETGFKGEQRLPDVHHSGLSVLKTPDGFHLSKLLSAIKNPRIQIQIKISALRSLTNSLTSSKISCRTFHLYLDELVKLLMQLSCRSFCKKKSTLEDGSSEDPSFSISDLISIEEDSLFYHLSIALNAIFISRSHRMDFLEYISATYSIMLIYHLSFWMFSSSSDCRCSSYSLLTSILIIVLKTGVISDAPNVSFPDDSELEKTSTCLTVSPFVQSLLILPTSVVEAKEYKEIYEEELHENSELMSLPKFNYMKETSSFRPLVSHTTVSQGISKILWDLERLFRKRSTRANVSSLGEVLYSIFSLSFPWTKITSQAVHLGEGGANIKDSIDSVISKLVMLLAQNMPEYLSDIERYSEMINTQPRNIDIRILAILKVIHSILSSFQLVNTEPLSESLSKYSTYIIIILSYFDSYFRDRGGDFIVGTVRPRIGFGIFDTISLCLDSCNGVFCDLLFEMLPSHIQWSFIVLQVPKLIDPLNSVYTPTSMLLITKLLSRLPLKRWFEEDPRYTLECLRLLIFNRSIMCNRELSELLLCSQNFQDSYFVNRVLSIFEKISIFESSSHPISVFLEKNLLQWLMGVGIISSSFEVQAKVWKLKLVLLDKWDLEYSHNTYSIISSFRVPDNVDTTKKMSWGFIYLRSIRRLNHIISSMGDLEPIDGLPGFSIRWRYADYLDYLTSILRFLEASLSIHFKPIEKEPAGDFEQANGDIQLVMTTFGESIEVLADEIIHPFLALVTAEGSGVERERLLFTNLMFGFLCKLSRFLPFSTCIFRKIADHFSLLMASVSRLSQIKQSINCTFLQIKLISCVIEADPSCFKVLERHLLGLLDDLRLREMSVGQVRKLLSFLLFILRVGVKDQNVHPGLLERASLICSELLSGITRALVDGREKASNLDISPSYSPESACHLLMGVSLLCCQLCQASFGEPSYFSSRELKEGIISSVLAGVKVSSIISANSEFLAGSGSLEQVSILQESLTLLIYSLSGFSSSDVPVDQESKLAKDLVDSVSTTWENFTHLISFHSKAQQSYSEDLNSDFLEIVSKKKEFYGELWLCIELYIQIITMEVFAQVISGNITHFSPEKFTDDLRNIWNIINSKESVSGQSYSSLYFASLVYKVKVGSSGSSDLGSWNRVFNRRFYHNGLLDLVLLKCSENLIEVREICLGELRSCTIASIRAMKSHRNSLHKLGDNAFSLRLCCLFKLLRVLGLFLAEFEGPNNLLTSSKMKPLLNFTLESLALLSCISKQLKAELERDNSLGYGLCVRTWWRYTCKVTGENHDFEHFSYIITHIISLVLCCLSQIVPISETQITNSTQGTSPVPLSDLARSQSQGSVRFHDLFINLLDTESSVGLRLNRRASRFPIEVNKENGSLMSNVTQVELSKLDGVDMSINPGKGRLLLDGVILNDSVPVALKCGVLKLFLSLALSSSKKRFIKQWRVDESTERPKILEILEKVKLSRSPELLSLSLALLELLLSFNPNQVVSSLKPARKPRVYSESQCDKIKATLEVLRVEANAFEGLDLSSQMFPVIQDLFDTCQELLSRSGD</sequence>
<gene>
    <name evidence="1" type="ORF">OJ252_718</name>
</gene>
<keyword evidence="2" id="KW-1185">Reference proteome</keyword>
<organism evidence="1 2">
    <name type="scientific">Cryptosporidium canis</name>
    <dbReference type="NCBI Taxonomy" id="195482"/>
    <lineage>
        <taxon>Eukaryota</taxon>
        <taxon>Sar</taxon>
        <taxon>Alveolata</taxon>
        <taxon>Apicomplexa</taxon>
        <taxon>Conoidasida</taxon>
        <taxon>Coccidia</taxon>
        <taxon>Eucoccidiorida</taxon>
        <taxon>Eimeriorina</taxon>
        <taxon>Cryptosporidiidae</taxon>
        <taxon>Cryptosporidium</taxon>
    </lineage>
</organism>
<dbReference type="EMBL" id="JAPCXB010000024">
    <property type="protein sequence ID" value="KAJ1614297.1"/>
    <property type="molecule type" value="Genomic_DNA"/>
</dbReference>
<reference evidence="1" key="1">
    <citation type="submission" date="2022-10" db="EMBL/GenBank/DDBJ databases">
        <title>Adaptive evolution leads to modifications in subtelomeric GC content in a zoonotic Cryptosporidium species.</title>
        <authorList>
            <person name="Li J."/>
            <person name="Feng Y."/>
            <person name="Xiao L."/>
        </authorList>
    </citation>
    <scope>NUCLEOTIDE SEQUENCE</scope>
    <source>
        <strain evidence="1">25894</strain>
    </source>
</reference>
<protein>
    <submittedName>
        <fullName evidence="1">Very large membrane protein</fullName>
    </submittedName>
</protein>
<dbReference type="Proteomes" id="UP001071777">
    <property type="component" value="Unassembled WGS sequence"/>
</dbReference>
<evidence type="ECO:0000313" key="1">
    <source>
        <dbReference type="EMBL" id="KAJ1614297.1"/>
    </source>
</evidence>
<proteinExistence type="predicted"/>
<comment type="caution">
    <text evidence="1">The sequence shown here is derived from an EMBL/GenBank/DDBJ whole genome shotgun (WGS) entry which is preliminary data.</text>
</comment>
<accession>A0ABQ8PA86</accession>